<evidence type="ECO:0000313" key="10">
    <source>
        <dbReference type="EMBL" id="NYG57384.1"/>
    </source>
</evidence>
<comment type="cofactor">
    <cofactor evidence="1">
        <name>FMN</name>
        <dbReference type="ChEBI" id="CHEBI:58210"/>
    </cofactor>
</comment>
<keyword evidence="6 10" id="KW-0560">Oxidoreductase</keyword>
<evidence type="ECO:0000256" key="5">
    <source>
        <dbReference type="ARBA" id="ARBA00022643"/>
    </source>
</evidence>
<proteinExistence type="inferred from homology"/>
<dbReference type="GO" id="GO:0006207">
    <property type="term" value="P:'de novo' pyrimidine nucleobase biosynthetic process"/>
    <property type="evidence" value="ECO:0007669"/>
    <property type="project" value="InterPro"/>
</dbReference>
<dbReference type="PROSITE" id="PS00912">
    <property type="entry name" value="DHODEHASE_2"/>
    <property type="match status" value="1"/>
</dbReference>
<dbReference type="GO" id="GO:0018580">
    <property type="term" value="F:nitronate monooxygenase activity"/>
    <property type="evidence" value="ECO:0007669"/>
    <property type="project" value="InterPro"/>
</dbReference>
<comment type="catalytic activity">
    <reaction evidence="9">
        <text>3 propionate 3-nitronate + 3 O2 + H2O = 3 3-oxopropanoate + 2 nitrate + nitrite + H2O2 + 3 H(+)</text>
        <dbReference type="Rhea" id="RHEA:57332"/>
        <dbReference type="ChEBI" id="CHEBI:15377"/>
        <dbReference type="ChEBI" id="CHEBI:15378"/>
        <dbReference type="ChEBI" id="CHEBI:15379"/>
        <dbReference type="ChEBI" id="CHEBI:16240"/>
        <dbReference type="ChEBI" id="CHEBI:16301"/>
        <dbReference type="ChEBI" id="CHEBI:17632"/>
        <dbReference type="ChEBI" id="CHEBI:33190"/>
        <dbReference type="ChEBI" id="CHEBI:136067"/>
    </reaction>
</comment>
<keyword evidence="5" id="KW-0288">FMN</keyword>
<dbReference type="Proteomes" id="UP000540656">
    <property type="component" value="Unassembled WGS sequence"/>
</dbReference>
<dbReference type="GO" id="GO:0009636">
    <property type="term" value="P:response to toxic substance"/>
    <property type="evidence" value="ECO:0007669"/>
    <property type="project" value="UniProtKB-KW"/>
</dbReference>
<dbReference type="PANTHER" id="PTHR42747">
    <property type="entry name" value="NITRONATE MONOOXYGENASE-RELATED"/>
    <property type="match status" value="1"/>
</dbReference>
<keyword evidence="4" id="KW-0285">Flavoprotein</keyword>
<name>A0A7Y9S0A5_9ACTN</name>
<organism evidence="10 11">
    <name type="scientific">Nocardioides daedukensis</name>
    <dbReference type="NCBI Taxonomy" id="634462"/>
    <lineage>
        <taxon>Bacteria</taxon>
        <taxon>Bacillati</taxon>
        <taxon>Actinomycetota</taxon>
        <taxon>Actinomycetes</taxon>
        <taxon>Propionibacteriales</taxon>
        <taxon>Nocardioidaceae</taxon>
        <taxon>Nocardioides</taxon>
    </lineage>
</organism>
<dbReference type="EMBL" id="JACCAA010000001">
    <property type="protein sequence ID" value="NYG57384.1"/>
    <property type="molecule type" value="Genomic_DNA"/>
</dbReference>
<dbReference type="InterPro" id="IPR001295">
    <property type="entry name" value="Dihydroorotate_DH_CS"/>
</dbReference>
<dbReference type="AlphaFoldDB" id="A0A7Y9S0A5"/>
<dbReference type="InterPro" id="IPR004136">
    <property type="entry name" value="NMO"/>
</dbReference>
<dbReference type="InterPro" id="IPR013785">
    <property type="entry name" value="Aldolase_TIM"/>
</dbReference>
<keyword evidence="3" id="KW-0216">Detoxification</keyword>
<sequence length="336" mass="33984">MSFLDRPSPVVCAPMAGASTPELAAAVSSHGGLGFLAAGYLSVSAMASEVAAYRTLTTAPVAINLFTPQVDRTLEFAPSLAGYRAALEPVAARLGATPGQPTYDTDAFEEKVAWLVAHPVDAVSLTFGPVPVESVVALQQVGTKVGFTVTSADEAQRAAGLGADFLVAQGCGAGGHRGTWNVADVPNELVTAEVVTATATATGLPVIAAGGVGSAEDVSDLLAAGALSVAVGTLFLACEESKASTLHKAALTSGRFPEATVTRAFSGRWARALVNDFVREYDGLAPSAYPNVHHLTKPLRAAAADAGDVEGLALWAGAARPRGATSVEAVFGGLGQ</sequence>
<reference evidence="10 11" key="1">
    <citation type="submission" date="2020-07" db="EMBL/GenBank/DDBJ databases">
        <title>Sequencing the genomes of 1000 actinobacteria strains.</title>
        <authorList>
            <person name="Klenk H.-P."/>
        </authorList>
    </citation>
    <scope>NUCLEOTIDE SEQUENCE [LARGE SCALE GENOMIC DNA]</scope>
    <source>
        <strain evidence="10 11">DSM 23819</strain>
    </source>
</reference>
<dbReference type="CDD" id="cd04730">
    <property type="entry name" value="NPD_like"/>
    <property type="match status" value="1"/>
</dbReference>
<evidence type="ECO:0000256" key="7">
    <source>
        <dbReference type="ARBA" id="ARBA00023033"/>
    </source>
</evidence>
<accession>A0A7Y9S0A5</accession>
<dbReference type="Gene3D" id="3.20.20.70">
    <property type="entry name" value="Aldolase class I"/>
    <property type="match status" value="1"/>
</dbReference>
<keyword evidence="7 10" id="KW-0503">Monooxygenase</keyword>
<evidence type="ECO:0000313" key="11">
    <source>
        <dbReference type="Proteomes" id="UP000540656"/>
    </source>
</evidence>
<evidence type="ECO:0000256" key="8">
    <source>
        <dbReference type="ARBA" id="ARBA00031155"/>
    </source>
</evidence>
<gene>
    <name evidence="10" type="ORF">BJ980_000307</name>
</gene>
<dbReference type="Pfam" id="PF03060">
    <property type="entry name" value="NMO"/>
    <property type="match status" value="1"/>
</dbReference>
<dbReference type="RefSeq" id="WP_179500669.1">
    <property type="nucleotide sequence ID" value="NZ_JACCAA010000001.1"/>
</dbReference>
<comment type="similarity">
    <text evidence="2">Belongs to the nitronate monooxygenase family. NMO class I subfamily.</text>
</comment>
<dbReference type="PANTHER" id="PTHR42747:SF3">
    <property type="entry name" value="NITRONATE MONOOXYGENASE-RELATED"/>
    <property type="match status" value="1"/>
</dbReference>
<evidence type="ECO:0000256" key="3">
    <source>
        <dbReference type="ARBA" id="ARBA00022575"/>
    </source>
</evidence>
<protein>
    <recommendedName>
        <fullName evidence="8">Propionate 3-nitronate monooxygenase</fullName>
    </recommendedName>
</protein>
<evidence type="ECO:0000256" key="1">
    <source>
        <dbReference type="ARBA" id="ARBA00001917"/>
    </source>
</evidence>
<dbReference type="GO" id="GO:0016627">
    <property type="term" value="F:oxidoreductase activity, acting on the CH-CH group of donors"/>
    <property type="evidence" value="ECO:0007669"/>
    <property type="project" value="InterPro"/>
</dbReference>
<dbReference type="SUPFAM" id="SSF51412">
    <property type="entry name" value="Inosine monophosphate dehydrogenase (IMPDH)"/>
    <property type="match status" value="1"/>
</dbReference>
<evidence type="ECO:0000256" key="2">
    <source>
        <dbReference type="ARBA" id="ARBA00009881"/>
    </source>
</evidence>
<keyword evidence="11" id="KW-1185">Reference proteome</keyword>
<evidence type="ECO:0000256" key="6">
    <source>
        <dbReference type="ARBA" id="ARBA00023002"/>
    </source>
</evidence>
<evidence type="ECO:0000256" key="4">
    <source>
        <dbReference type="ARBA" id="ARBA00022630"/>
    </source>
</evidence>
<comment type="caution">
    <text evidence="10">The sequence shown here is derived from an EMBL/GenBank/DDBJ whole genome shotgun (WGS) entry which is preliminary data.</text>
</comment>
<evidence type="ECO:0000256" key="9">
    <source>
        <dbReference type="ARBA" id="ARBA00049401"/>
    </source>
</evidence>